<evidence type="ECO:0000313" key="3">
    <source>
        <dbReference type="Proteomes" id="UP001501183"/>
    </source>
</evidence>
<gene>
    <name evidence="2" type="ORF">GCM10023094_07010</name>
</gene>
<feature type="domain" description="N-acetyltransferase" evidence="1">
    <location>
        <begin position="7"/>
        <end position="144"/>
    </location>
</feature>
<comment type="caution">
    <text evidence="2">The sequence shown here is derived from an EMBL/GenBank/DDBJ whole genome shotgun (WGS) entry which is preliminary data.</text>
</comment>
<dbReference type="InterPro" id="IPR016181">
    <property type="entry name" value="Acyl_CoA_acyltransferase"/>
</dbReference>
<evidence type="ECO:0000259" key="1">
    <source>
        <dbReference type="PROSITE" id="PS51186"/>
    </source>
</evidence>
<protein>
    <submittedName>
        <fullName evidence="2">GNAT family N-acetyltransferase</fullName>
    </submittedName>
</protein>
<dbReference type="Pfam" id="PF13673">
    <property type="entry name" value="Acetyltransf_10"/>
    <property type="match status" value="1"/>
</dbReference>
<dbReference type="PROSITE" id="PS51186">
    <property type="entry name" value="GNAT"/>
    <property type="match status" value="1"/>
</dbReference>
<dbReference type="Gene3D" id="3.40.630.30">
    <property type="match status" value="1"/>
</dbReference>
<reference evidence="3" key="1">
    <citation type="journal article" date="2019" name="Int. J. Syst. Evol. Microbiol.">
        <title>The Global Catalogue of Microorganisms (GCM) 10K type strain sequencing project: providing services to taxonomists for standard genome sequencing and annotation.</title>
        <authorList>
            <consortium name="The Broad Institute Genomics Platform"/>
            <consortium name="The Broad Institute Genome Sequencing Center for Infectious Disease"/>
            <person name="Wu L."/>
            <person name="Ma J."/>
        </authorList>
    </citation>
    <scope>NUCLEOTIDE SEQUENCE [LARGE SCALE GENOMIC DNA]</scope>
    <source>
        <strain evidence="3">JCM 32206</strain>
    </source>
</reference>
<keyword evidence="3" id="KW-1185">Reference proteome</keyword>
<accession>A0ABP8NUX1</accession>
<dbReference type="SUPFAM" id="SSF55729">
    <property type="entry name" value="Acyl-CoA N-acyltransferases (Nat)"/>
    <property type="match status" value="1"/>
</dbReference>
<dbReference type="Proteomes" id="UP001501183">
    <property type="component" value="Unassembled WGS sequence"/>
</dbReference>
<proteinExistence type="predicted"/>
<dbReference type="InterPro" id="IPR000182">
    <property type="entry name" value="GNAT_dom"/>
</dbReference>
<dbReference type="EMBL" id="BAABFB010000018">
    <property type="protein sequence ID" value="GAA4473386.1"/>
    <property type="molecule type" value="Genomic_DNA"/>
</dbReference>
<dbReference type="RefSeq" id="WP_345342215.1">
    <property type="nucleotide sequence ID" value="NZ_BAABFB010000018.1"/>
</dbReference>
<evidence type="ECO:0000313" key="2">
    <source>
        <dbReference type="EMBL" id="GAA4473386.1"/>
    </source>
</evidence>
<sequence length="155" mass="16876">MPVIRHAPLDRIGPATLYRIIRLRFEVFVHEQRIVCEPELDGRDLEPTTTLFWTEDDDEVVATLRVLADGPVAHIGRVATASSARGRGLASALLEAALATCRGDVEISAQAYLESWYGRFGFVRTGPGYVEAGIDHVPMRRAAAAHHPGITTSSG</sequence>
<organism evidence="2 3">
    <name type="scientific">Rhodococcus olei</name>
    <dbReference type="NCBI Taxonomy" id="2161675"/>
    <lineage>
        <taxon>Bacteria</taxon>
        <taxon>Bacillati</taxon>
        <taxon>Actinomycetota</taxon>
        <taxon>Actinomycetes</taxon>
        <taxon>Mycobacteriales</taxon>
        <taxon>Nocardiaceae</taxon>
        <taxon>Rhodococcus</taxon>
    </lineage>
</organism>
<name>A0ABP8NUX1_9NOCA</name>